<evidence type="ECO:0000256" key="1">
    <source>
        <dbReference type="SAM" id="MobiDB-lite"/>
    </source>
</evidence>
<sequence>MARGPIFHKVENEFARRQILPVSGQNANRGPAKVKTTQAISTSRGPGVGTFPTVVRIGGDGFCVSLSRERTPHTSHGPRGWPAYRCRRRSLRASGHNRY</sequence>
<accession>Q69584</accession>
<reference evidence="2" key="1">
    <citation type="submission" date="1993-06" db="EMBL/GenBank/DDBJ databases">
        <authorList>
            <person name="Thompson J.T."/>
        </authorList>
    </citation>
    <scope>NUCLEOTIDE SEQUENCE</scope>
</reference>
<dbReference type="EMBL" id="X73675">
    <property type="protein sequence ID" value="CAA52030.1"/>
    <property type="molecule type" value="Genomic_DNA"/>
</dbReference>
<reference evidence="2" key="2">
    <citation type="journal article" date="1994" name="Oncogene">
        <title>A transforming fragment within the direct repeat region of human herpesvirus type 6 that transactivates HIV-1.</title>
        <authorList>
            <person name="Thompson J."/>
            <person name="Choudhury S."/>
            <person name="Kashanchi F."/>
            <person name="Doniger J."/>
            <person name="Berneman Z."/>
            <person name="Frenkel N."/>
            <person name="Rosenthal L.J."/>
        </authorList>
    </citation>
    <scope>NUCLEOTIDE SEQUENCE</scope>
</reference>
<organism evidence="2">
    <name type="scientific">Human betaherpesvirus 6A</name>
    <dbReference type="NCBI Taxonomy" id="32603"/>
    <lineage>
        <taxon>Viruses</taxon>
        <taxon>Duplodnaviria</taxon>
        <taxon>Heunggongvirae</taxon>
        <taxon>Peploviricota</taxon>
        <taxon>Herviviricetes</taxon>
        <taxon>Herpesvirales</taxon>
        <taxon>Orthoherpesviridae</taxon>
        <taxon>Betaherpesvirinae</taxon>
        <taxon>Roseolovirus</taxon>
        <taxon>Roseolovirus humanbeta6a</taxon>
    </lineage>
</organism>
<protein>
    <submittedName>
        <fullName evidence="2">Uncharacterized protein</fullName>
    </submittedName>
</protein>
<name>Q69584_9BETA</name>
<feature type="region of interest" description="Disordered" evidence="1">
    <location>
        <begin position="22"/>
        <end position="51"/>
    </location>
</feature>
<proteinExistence type="predicted"/>
<evidence type="ECO:0000313" key="2">
    <source>
        <dbReference type="EMBL" id="CAA52030.1"/>
    </source>
</evidence>
<feature type="compositionally biased region" description="Polar residues" evidence="1">
    <location>
        <begin position="35"/>
        <end position="44"/>
    </location>
</feature>
<dbReference type="PIR" id="S43073">
    <property type="entry name" value="S43073"/>
</dbReference>